<dbReference type="AlphaFoldDB" id="A0AAP2Z5Q2"/>
<proteinExistence type="predicted"/>
<feature type="region of interest" description="Disordered" evidence="1">
    <location>
        <begin position="15"/>
        <end position="50"/>
    </location>
</feature>
<evidence type="ECO:0000256" key="1">
    <source>
        <dbReference type="SAM" id="MobiDB-lite"/>
    </source>
</evidence>
<dbReference type="EMBL" id="JAOPJZ010000002">
    <property type="protein sequence ID" value="MCU4751027.1"/>
    <property type="molecule type" value="Genomic_DNA"/>
</dbReference>
<reference evidence="2 3" key="1">
    <citation type="submission" date="2022-09" db="EMBL/GenBank/DDBJ databases">
        <title>Enrichment on poylsaccharides allowed isolation of novel metabolic and taxonomic groups of Haloarchaea.</title>
        <authorList>
            <person name="Sorokin D.Y."/>
            <person name="Elcheninov A.G."/>
            <person name="Khizhniak T.V."/>
            <person name="Kolganova T.V."/>
            <person name="Kublanov I.V."/>
        </authorList>
    </citation>
    <scope>NUCLEOTIDE SEQUENCE [LARGE SCALE GENOMIC DNA]</scope>
    <source>
        <strain evidence="2 3">AArc-curdl1</strain>
    </source>
</reference>
<evidence type="ECO:0000313" key="3">
    <source>
        <dbReference type="Proteomes" id="UP001321047"/>
    </source>
</evidence>
<keyword evidence="3" id="KW-1185">Reference proteome</keyword>
<name>A0AAP2Z5Q2_9EURY</name>
<dbReference type="Proteomes" id="UP001321047">
    <property type="component" value="Unassembled WGS sequence"/>
</dbReference>
<sequence>MNTLTKFVRTVMDRLSNTDDTDEQERSRRQSRNRWYTGPEAAVPSSDTWNDPAIKYQESCCRRISDLDE</sequence>
<comment type="caution">
    <text evidence="2">The sequence shown here is derived from an EMBL/GenBank/DDBJ whole genome shotgun (WGS) entry which is preliminary data.</text>
</comment>
<protein>
    <submittedName>
        <fullName evidence="2">Uncharacterized protein</fullName>
    </submittedName>
</protein>
<accession>A0AAP2Z5Q2</accession>
<evidence type="ECO:0000313" key="2">
    <source>
        <dbReference type="EMBL" id="MCU4751027.1"/>
    </source>
</evidence>
<organism evidence="2 3">
    <name type="scientific">Natronosalvus hydrolyticus</name>
    <dbReference type="NCBI Taxonomy" id="2979988"/>
    <lineage>
        <taxon>Archaea</taxon>
        <taxon>Methanobacteriati</taxon>
        <taxon>Methanobacteriota</taxon>
        <taxon>Stenosarchaea group</taxon>
        <taxon>Halobacteria</taxon>
        <taxon>Halobacteriales</taxon>
        <taxon>Natrialbaceae</taxon>
        <taxon>Natronosalvus</taxon>
    </lineage>
</organism>
<dbReference type="RefSeq" id="WP_342806397.1">
    <property type="nucleotide sequence ID" value="NZ_JAOPJZ010000002.1"/>
</dbReference>
<gene>
    <name evidence="2" type="ORF">OB919_03365</name>
</gene>